<feature type="region of interest" description="Disordered" evidence="3">
    <location>
        <begin position="111"/>
        <end position="132"/>
    </location>
</feature>
<dbReference type="EMBL" id="OB660817">
    <property type="protein sequence ID" value="CAD7226394.1"/>
    <property type="molecule type" value="Genomic_DNA"/>
</dbReference>
<dbReference type="Pfam" id="PF15430">
    <property type="entry name" value="SVWC"/>
    <property type="match status" value="1"/>
</dbReference>
<keyword evidence="2" id="KW-0964">Secreted</keyword>
<evidence type="ECO:0000256" key="3">
    <source>
        <dbReference type="SAM" id="MobiDB-lite"/>
    </source>
</evidence>
<protein>
    <submittedName>
        <fullName evidence="4">Uncharacterized protein</fullName>
    </submittedName>
</protein>
<gene>
    <name evidence="4" type="ORF">CTOB1V02_LOCUS4312</name>
</gene>
<dbReference type="SMART" id="SM01318">
    <property type="entry name" value="SVWC"/>
    <property type="match status" value="1"/>
</dbReference>
<accession>A0A7R8ZJP6</accession>
<name>A0A7R8ZJP6_9CRUS</name>
<comment type="subcellular location">
    <subcellularLocation>
        <location evidence="1">Secreted</location>
    </subcellularLocation>
</comment>
<sequence>MTFTVMEHPGKCYLPGMNKALKPNELWKEVPNICAQVRCTVEEDMEGNAQYKAVFSGCPSYGVVLSPCHLGGRDQSLPYPDCCPALEDCGEFTKEQLMRLKEKQKALKLDLRSNFPKKKSQNPKDKLKKNKK</sequence>
<feature type="compositionally biased region" description="Basic residues" evidence="3">
    <location>
        <begin position="115"/>
        <end position="132"/>
    </location>
</feature>
<proteinExistence type="predicted"/>
<dbReference type="InterPro" id="IPR029277">
    <property type="entry name" value="SVWC_dom"/>
</dbReference>
<evidence type="ECO:0000313" key="4">
    <source>
        <dbReference type="EMBL" id="CAD7226394.1"/>
    </source>
</evidence>
<reference evidence="4" key="1">
    <citation type="submission" date="2020-11" db="EMBL/GenBank/DDBJ databases">
        <authorList>
            <person name="Tran Van P."/>
        </authorList>
    </citation>
    <scope>NUCLEOTIDE SEQUENCE</scope>
</reference>
<evidence type="ECO:0000256" key="2">
    <source>
        <dbReference type="ARBA" id="ARBA00022525"/>
    </source>
</evidence>
<dbReference type="AlphaFoldDB" id="A0A7R8ZJP6"/>
<dbReference type="GO" id="GO:0005576">
    <property type="term" value="C:extracellular region"/>
    <property type="evidence" value="ECO:0007669"/>
    <property type="project" value="UniProtKB-SubCell"/>
</dbReference>
<organism evidence="4">
    <name type="scientific">Cyprideis torosa</name>
    <dbReference type="NCBI Taxonomy" id="163714"/>
    <lineage>
        <taxon>Eukaryota</taxon>
        <taxon>Metazoa</taxon>
        <taxon>Ecdysozoa</taxon>
        <taxon>Arthropoda</taxon>
        <taxon>Crustacea</taxon>
        <taxon>Oligostraca</taxon>
        <taxon>Ostracoda</taxon>
        <taxon>Podocopa</taxon>
        <taxon>Podocopida</taxon>
        <taxon>Cytherocopina</taxon>
        <taxon>Cytheroidea</taxon>
        <taxon>Cytherideidae</taxon>
        <taxon>Cyprideis</taxon>
    </lineage>
</organism>
<evidence type="ECO:0000256" key="1">
    <source>
        <dbReference type="ARBA" id="ARBA00004613"/>
    </source>
</evidence>